<organism evidence="2">
    <name type="scientific">bioreactor metagenome</name>
    <dbReference type="NCBI Taxonomy" id="1076179"/>
    <lineage>
        <taxon>unclassified sequences</taxon>
        <taxon>metagenomes</taxon>
        <taxon>ecological metagenomes</taxon>
    </lineage>
</organism>
<gene>
    <name evidence="2" type="ORF">SDC9_32912</name>
</gene>
<protein>
    <recommendedName>
        <fullName evidence="3">Transglutaminase-like domain-containing protein</fullName>
    </recommendedName>
</protein>
<feature type="region of interest" description="Disordered" evidence="1">
    <location>
        <begin position="72"/>
        <end position="124"/>
    </location>
</feature>
<sequence length="487" mass="55521">MKTFTSYFLSVLLLTGFICLLPVKSRGQGSDTAFRKEFDQFYQQINQEFDAFRQHNDSVFLRFLKDSWKEFEGSPHPLPQPPKPTAQPVYKGSALPRETDNDQSPDEPDQEAVPGTGHPVPEKESMGSYPASGFFSFYGTPIALPGISGRFPALRGVSRQFISDYYSSACRSTEFLGVVKSLKEESVRYNLNDWGLASMLFEASKSCYSNVNEQVLFTWAGLLKNGYNAKVGYSNDRVYLLLPADIMLYTVSYSVNNRDYYLVEPGVLVMVPDRLFIHEADYPEGSTEFSFRLTEMPRLKYLGEKRAMKGSRPLTISLNKNLLDFFSNYPPCDLQVYFTTPLSESTCRQLDVYFDEMLKGRSDEQRLAFLLDYVQHAVPYLTDKEQFGRERYLFPEETLYYAGADCEDRSALLAALIRRYTSLDFLVLGFPAHVTLAVNLNTCNGDDFLNYKSRRFYHADPTYLGAECGMAMPEVKSKPAEIIYSNF</sequence>
<dbReference type="AlphaFoldDB" id="A0A644V7A6"/>
<evidence type="ECO:0000256" key="1">
    <source>
        <dbReference type="SAM" id="MobiDB-lite"/>
    </source>
</evidence>
<name>A0A644V7A6_9ZZZZ</name>
<dbReference type="EMBL" id="VSSQ01000230">
    <property type="protein sequence ID" value="MPL86925.1"/>
    <property type="molecule type" value="Genomic_DNA"/>
</dbReference>
<proteinExistence type="predicted"/>
<comment type="caution">
    <text evidence="2">The sequence shown here is derived from an EMBL/GenBank/DDBJ whole genome shotgun (WGS) entry which is preliminary data.</text>
</comment>
<feature type="compositionally biased region" description="Acidic residues" evidence="1">
    <location>
        <begin position="101"/>
        <end position="110"/>
    </location>
</feature>
<evidence type="ECO:0008006" key="3">
    <source>
        <dbReference type="Google" id="ProtNLM"/>
    </source>
</evidence>
<accession>A0A644V7A6</accession>
<dbReference type="Gene3D" id="3.10.620.30">
    <property type="match status" value="1"/>
</dbReference>
<feature type="compositionally biased region" description="Pro residues" evidence="1">
    <location>
        <begin position="76"/>
        <end position="85"/>
    </location>
</feature>
<evidence type="ECO:0000313" key="2">
    <source>
        <dbReference type="EMBL" id="MPL86925.1"/>
    </source>
</evidence>
<reference evidence="2" key="1">
    <citation type="submission" date="2019-08" db="EMBL/GenBank/DDBJ databases">
        <authorList>
            <person name="Kucharzyk K."/>
            <person name="Murdoch R.W."/>
            <person name="Higgins S."/>
            <person name="Loffler F."/>
        </authorList>
    </citation>
    <scope>NUCLEOTIDE SEQUENCE</scope>
</reference>